<accession>A0ABR1VGK7</accession>
<dbReference type="RefSeq" id="XP_066716312.1">
    <property type="nucleotide sequence ID" value="XM_066857043.1"/>
</dbReference>
<dbReference type="PANTHER" id="PTHR39596:SF4">
    <property type="entry name" value="HET DOMAIN PROTEIN (AFU_ORTHOLOGUE AFUA_3G03140)-RELATED"/>
    <property type="match status" value="1"/>
</dbReference>
<reference evidence="1 2" key="1">
    <citation type="submission" date="2023-01" db="EMBL/GenBank/DDBJ databases">
        <title>Analysis of 21 Apiospora genomes using comparative genomics revels a genus with tremendous synthesis potential of carbohydrate active enzymes and secondary metabolites.</title>
        <authorList>
            <person name="Sorensen T."/>
        </authorList>
    </citation>
    <scope>NUCLEOTIDE SEQUENCE [LARGE SCALE GENOMIC DNA]</scope>
    <source>
        <strain evidence="1 2">CBS 135458</strain>
    </source>
</reference>
<sequence length="811" mass="92619">MVTGLLCRVEDVDRVLGSDLQPDPRCEPDSILRLSDGFNCDFHIDPANQKPCYKFFNIEERSQRIAVLADRLYAAASRPKTHLAEMDAVFDDLYICKFWLGADQGHRQAIVAEAFSFLQRLPASVPQLPEPLDDVGDLYFQNGCEDWNSLRAVSFVHKNLIRVALDLHNGRKVAVGRSHQETLNFVGKLLDFISSKPLREGPTSVQATWFIVRSYLWSFWYRARMVQIVSYIISHSRSYSLELDGWNVSFDNNCHQTDFSPSPDTKLSQFSRQLSEAGMGRNVCKWIFHILRTHPMTFGMDFRLFHARYNKFLGEEISRCVQGSENACDGVDPRNCLRFYGSKVDSQTAHDFRCDSLSTSEVKLDWDEASYRSIMGPRAAQLDIAGSKLRYCLATAETLTISHVWLHGQGGRPETGLNRCLHARYCRIANDLGCDSYWIDAACIPSDHKLRKEAITQINTVFGQSRVVLVCDRDLMKIDVANLTIETKESLVVAAILSDWNARAWTLLESMKGRQNMHLLCKDNKTIDFQKILMDLIDHGHLEIIVFVWHVYHMLPSNESTMRRPRVLEDTGKLTIATIGSLLSYRPASRNGDDFVIWSLLIDPDRDPTDRSSAKAFWKGQIGRYINTGYLMSSARRLKSKGLGWAPISPYLARERLSTGMGFANVKSFDRTNTNLGEITAAGLWAVWRKYDIPRNVPWPRKPASTPLDMELDRIRSKYLRPFTFGALLRPISNEEMDLEEAPQDPGYSEEGTMFVVCESLNHTIMVHWKGDESYRWTWKGVHIWPRNVPLPKLPPSSESGIYVDERIFIS</sequence>
<comment type="caution">
    <text evidence="1">The sequence shown here is derived from an EMBL/GenBank/DDBJ whole genome shotgun (WGS) entry which is preliminary data.</text>
</comment>
<gene>
    <name evidence="1" type="ORF">PG994_005634</name>
</gene>
<proteinExistence type="predicted"/>
<dbReference type="PANTHER" id="PTHR39596">
    <property type="match status" value="1"/>
</dbReference>
<dbReference type="EMBL" id="JAQQWL010000006">
    <property type="protein sequence ID" value="KAK8069018.1"/>
    <property type="molecule type" value="Genomic_DNA"/>
</dbReference>
<evidence type="ECO:0000313" key="2">
    <source>
        <dbReference type="Proteomes" id="UP001480595"/>
    </source>
</evidence>
<dbReference type="GeneID" id="92090106"/>
<evidence type="ECO:0008006" key="3">
    <source>
        <dbReference type="Google" id="ProtNLM"/>
    </source>
</evidence>
<keyword evidence="2" id="KW-1185">Reference proteome</keyword>
<protein>
    <recommendedName>
        <fullName evidence="3">Heterokaryon incompatibility domain-containing protein</fullName>
    </recommendedName>
</protein>
<organism evidence="1 2">
    <name type="scientific">Apiospora phragmitis</name>
    <dbReference type="NCBI Taxonomy" id="2905665"/>
    <lineage>
        <taxon>Eukaryota</taxon>
        <taxon>Fungi</taxon>
        <taxon>Dikarya</taxon>
        <taxon>Ascomycota</taxon>
        <taxon>Pezizomycotina</taxon>
        <taxon>Sordariomycetes</taxon>
        <taxon>Xylariomycetidae</taxon>
        <taxon>Amphisphaeriales</taxon>
        <taxon>Apiosporaceae</taxon>
        <taxon>Apiospora</taxon>
    </lineage>
</organism>
<evidence type="ECO:0000313" key="1">
    <source>
        <dbReference type="EMBL" id="KAK8069018.1"/>
    </source>
</evidence>
<name>A0ABR1VGK7_9PEZI</name>
<dbReference type="Proteomes" id="UP001480595">
    <property type="component" value="Unassembled WGS sequence"/>
</dbReference>